<dbReference type="InterPro" id="IPR039794">
    <property type="entry name" value="Gtb1-like"/>
</dbReference>
<dbReference type="PROSITE" id="PS51914">
    <property type="entry name" value="MRH"/>
    <property type="match status" value="1"/>
</dbReference>
<dbReference type="InterPro" id="IPR010506">
    <property type="entry name" value="DMAP1-bd"/>
</dbReference>
<evidence type="ECO:0000256" key="1">
    <source>
        <dbReference type="ARBA" id="ARBA00022729"/>
    </source>
</evidence>
<dbReference type="SUPFAM" id="SSF50911">
    <property type="entry name" value="Mannose 6-phosphate receptor domain"/>
    <property type="match status" value="1"/>
</dbReference>
<dbReference type="Gene3D" id="2.70.130.10">
    <property type="entry name" value="Mannose-6-phosphate receptor binding domain"/>
    <property type="match status" value="1"/>
</dbReference>
<proteinExistence type="predicted"/>
<dbReference type="PANTHER" id="PTHR12630">
    <property type="entry name" value="N-LINKED OLIGOSACCHARIDE PROCESSING"/>
    <property type="match status" value="1"/>
</dbReference>
<sequence>MQICCLFCSSYVFIIILLQVLPGYSENVEMRIVDEPTSYSWQTNFNSDTRAGLTMRVPPSPFSGPQHLQRLDKRCFKKTLKKYEYEFCPFSNVTQREVGSVWNSFHGILGVWQEWKIVDNHFSAMHMSMGEQCGVHPREIDVKLVCGKDNEILNVTEPGHCRYEMIFSTPLTCHQHSMLVYPALTKHLQHDWDQLLSEYTDEQITEKGYNKGMQAIFKKAGYIQEFASEESQLKEETPHKAGDSETGKRFSSLDTCIEAYESLDRELKQTKAQLQVFV</sequence>
<name>A0A7J7JJ97_BUGNE</name>
<evidence type="ECO:0000256" key="3">
    <source>
        <dbReference type="SAM" id="SignalP"/>
    </source>
</evidence>
<dbReference type="GO" id="GO:0005794">
    <property type="term" value="C:Golgi apparatus"/>
    <property type="evidence" value="ECO:0007669"/>
    <property type="project" value="TreeGrafter"/>
</dbReference>
<evidence type="ECO:0000313" key="6">
    <source>
        <dbReference type="EMBL" id="KAF6025711.1"/>
    </source>
</evidence>
<feature type="chain" id="PRO_5029764460" evidence="3">
    <location>
        <begin position="26"/>
        <end position="278"/>
    </location>
</feature>
<feature type="domain" description="DMAP1-binding" evidence="4">
    <location>
        <begin position="180"/>
        <end position="278"/>
    </location>
</feature>
<evidence type="ECO:0000256" key="2">
    <source>
        <dbReference type="ARBA" id="ARBA00023157"/>
    </source>
</evidence>
<dbReference type="InterPro" id="IPR044865">
    <property type="entry name" value="MRH_dom"/>
</dbReference>
<keyword evidence="1 3" id="KW-0732">Signal</keyword>
<dbReference type="InterPro" id="IPR036607">
    <property type="entry name" value="PRKCSH"/>
</dbReference>
<dbReference type="OrthoDB" id="28322at2759"/>
<evidence type="ECO:0000313" key="7">
    <source>
        <dbReference type="Proteomes" id="UP000593567"/>
    </source>
</evidence>
<dbReference type="Pfam" id="PF13015">
    <property type="entry name" value="PRKCSH_1"/>
    <property type="match status" value="1"/>
</dbReference>
<dbReference type="Proteomes" id="UP000593567">
    <property type="component" value="Unassembled WGS sequence"/>
</dbReference>
<reference evidence="6" key="1">
    <citation type="submission" date="2020-06" db="EMBL/GenBank/DDBJ databases">
        <title>Draft genome of Bugula neritina, a colonial animal packing powerful symbionts and potential medicines.</title>
        <authorList>
            <person name="Rayko M."/>
        </authorList>
    </citation>
    <scope>NUCLEOTIDE SEQUENCE [LARGE SCALE GENOMIC DNA]</scope>
    <source>
        <strain evidence="6">Kwan_BN1</strain>
    </source>
</reference>
<keyword evidence="7" id="KW-1185">Reference proteome</keyword>
<dbReference type="InterPro" id="IPR009011">
    <property type="entry name" value="Man6P_isomerase_rcpt-bd_dom_sf"/>
</dbReference>
<gene>
    <name evidence="6" type="ORF">EB796_015962</name>
</gene>
<dbReference type="EMBL" id="VXIV02002437">
    <property type="protein sequence ID" value="KAF6025711.1"/>
    <property type="molecule type" value="Genomic_DNA"/>
</dbReference>
<feature type="signal peptide" evidence="3">
    <location>
        <begin position="1"/>
        <end position="25"/>
    </location>
</feature>
<dbReference type="PANTHER" id="PTHR12630:SF6">
    <property type="entry name" value="N-ACETYLGLUCOSAMINE-1-PHOSPHOTRANSFERASE SUBUNIT GAMMA"/>
    <property type="match status" value="1"/>
</dbReference>
<evidence type="ECO:0000259" key="5">
    <source>
        <dbReference type="PROSITE" id="PS51914"/>
    </source>
</evidence>
<dbReference type="PROSITE" id="PS51912">
    <property type="entry name" value="DMAP1_BIND"/>
    <property type="match status" value="1"/>
</dbReference>
<dbReference type="AlphaFoldDB" id="A0A7J7JJ97"/>
<keyword evidence="2" id="KW-1015">Disulfide bond</keyword>
<evidence type="ECO:0000259" key="4">
    <source>
        <dbReference type="PROSITE" id="PS51912"/>
    </source>
</evidence>
<comment type="caution">
    <text evidence="6">The sequence shown here is derived from an EMBL/GenBank/DDBJ whole genome shotgun (WGS) entry which is preliminary data.</text>
</comment>
<organism evidence="6 7">
    <name type="scientific">Bugula neritina</name>
    <name type="common">Brown bryozoan</name>
    <name type="synonym">Sertularia neritina</name>
    <dbReference type="NCBI Taxonomy" id="10212"/>
    <lineage>
        <taxon>Eukaryota</taxon>
        <taxon>Metazoa</taxon>
        <taxon>Spiralia</taxon>
        <taxon>Lophotrochozoa</taxon>
        <taxon>Bryozoa</taxon>
        <taxon>Gymnolaemata</taxon>
        <taxon>Cheilostomatida</taxon>
        <taxon>Flustrina</taxon>
        <taxon>Buguloidea</taxon>
        <taxon>Bugulidae</taxon>
        <taxon>Bugula</taxon>
    </lineage>
</organism>
<protein>
    <submittedName>
        <fullName evidence="6">GNPTG</fullName>
    </submittedName>
</protein>
<feature type="domain" description="MRH" evidence="5">
    <location>
        <begin position="73"/>
        <end position="175"/>
    </location>
</feature>
<accession>A0A7J7JJ97</accession>